<evidence type="ECO:0000256" key="9">
    <source>
        <dbReference type="ARBA" id="ARBA00022833"/>
    </source>
</evidence>
<dbReference type="Gene3D" id="1.10.3060.10">
    <property type="entry name" value="Helical scaffold and wing domains of SecA"/>
    <property type="match status" value="1"/>
</dbReference>
<evidence type="ECO:0000256" key="3">
    <source>
        <dbReference type="ARBA" id="ARBA00007650"/>
    </source>
</evidence>
<keyword evidence="13 15" id="KW-0811">Translocation</keyword>
<comment type="cofactor">
    <cofactor evidence="1">
        <name>Zn(2+)</name>
        <dbReference type="ChEBI" id="CHEBI:29105"/>
    </cofactor>
</comment>
<keyword evidence="11 15" id="KW-0653">Protein transport</keyword>
<feature type="binding site" evidence="15">
    <location>
        <begin position="118"/>
        <end position="122"/>
    </location>
    <ligand>
        <name>ATP</name>
        <dbReference type="ChEBI" id="CHEBI:30616"/>
    </ligand>
</feature>
<dbReference type="InterPro" id="IPR000185">
    <property type="entry name" value="SecA"/>
</dbReference>
<dbReference type="PROSITE" id="PS51194">
    <property type="entry name" value="HELICASE_CTER"/>
    <property type="match status" value="1"/>
</dbReference>
<name>A0A290Q789_9BACT</name>
<dbReference type="Gene3D" id="3.40.50.300">
    <property type="entry name" value="P-loop containing nucleotide triphosphate hydrolases"/>
    <property type="match status" value="3"/>
</dbReference>
<dbReference type="OrthoDB" id="9805579at2"/>
<comment type="catalytic activity">
    <reaction evidence="15">
        <text>ATP + H2O + cellular proteinSide 1 = ADP + phosphate + cellular proteinSide 2.</text>
        <dbReference type="EC" id="7.4.2.8"/>
    </reaction>
</comment>
<evidence type="ECO:0000256" key="13">
    <source>
        <dbReference type="ARBA" id="ARBA00023010"/>
    </source>
</evidence>
<dbReference type="GO" id="GO:0046872">
    <property type="term" value="F:metal ion binding"/>
    <property type="evidence" value="ECO:0007669"/>
    <property type="project" value="UniProtKB-KW"/>
</dbReference>
<dbReference type="Pfam" id="PF07516">
    <property type="entry name" value="SecA_SW"/>
    <property type="match status" value="1"/>
</dbReference>
<keyword evidence="4 15" id="KW-0813">Transport</keyword>
<gene>
    <name evidence="15 21" type="primary">secA</name>
    <name evidence="21" type="ORF">CMV30_10150</name>
</gene>
<evidence type="ECO:0000256" key="6">
    <source>
        <dbReference type="ARBA" id="ARBA00022490"/>
    </source>
</evidence>
<feature type="binding site" evidence="15">
    <location>
        <position position="100"/>
    </location>
    <ligand>
        <name>ATP</name>
        <dbReference type="ChEBI" id="CHEBI:30616"/>
    </ligand>
</feature>
<dbReference type="Pfam" id="PF01043">
    <property type="entry name" value="SecA_PP_bind"/>
    <property type="match status" value="1"/>
</dbReference>
<keyword evidence="6 15" id="KW-0963">Cytoplasm</keyword>
<dbReference type="InterPro" id="IPR014001">
    <property type="entry name" value="Helicase_ATP-bd"/>
</dbReference>
<dbReference type="GO" id="GO:0005524">
    <property type="term" value="F:ATP binding"/>
    <property type="evidence" value="ECO:0007669"/>
    <property type="project" value="UniProtKB-UniRule"/>
</dbReference>
<dbReference type="SUPFAM" id="SSF52540">
    <property type="entry name" value="P-loop containing nucleoside triphosphate hydrolases"/>
    <property type="match status" value="2"/>
</dbReference>
<evidence type="ECO:0000256" key="17">
    <source>
        <dbReference type="SAM" id="MobiDB-lite"/>
    </source>
</evidence>
<feature type="binding site" evidence="15">
    <location>
        <position position="621"/>
    </location>
    <ligand>
        <name>ATP</name>
        <dbReference type="ChEBI" id="CHEBI:30616"/>
    </ligand>
</feature>
<dbReference type="GO" id="GO:0031522">
    <property type="term" value="C:cell envelope Sec protein transport complex"/>
    <property type="evidence" value="ECO:0007669"/>
    <property type="project" value="TreeGrafter"/>
</dbReference>
<evidence type="ECO:0000313" key="22">
    <source>
        <dbReference type="Proteomes" id="UP000217265"/>
    </source>
</evidence>
<dbReference type="SUPFAM" id="SSF81886">
    <property type="entry name" value="Helical scaffold and wing domains of SecA"/>
    <property type="match status" value="1"/>
</dbReference>
<dbReference type="Gene3D" id="3.10.450.50">
    <property type="match status" value="1"/>
</dbReference>
<evidence type="ECO:0000256" key="1">
    <source>
        <dbReference type="ARBA" id="ARBA00001947"/>
    </source>
</evidence>
<feature type="domain" description="Helicase C-terminal" evidence="19">
    <location>
        <begin position="546"/>
        <end position="699"/>
    </location>
</feature>
<dbReference type="SMART" id="SM00958">
    <property type="entry name" value="SecA_PP_bind"/>
    <property type="match status" value="1"/>
</dbReference>
<evidence type="ECO:0000256" key="7">
    <source>
        <dbReference type="ARBA" id="ARBA00022723"/>
    </source>
</evidence>
<dbReference type="GO" id="GO:0005829">
    <property type="term" value="C:cytosol"/>
    <property type="evidence" value="ECO:0007669"/>
    <property type="project" value="TreeGrafter"/>
</dbReference>
<dbReference type="InterPro" id="IPR036670">
    <property type="entry name" value="SecA_X-link_sf"/>
</dbReference>
<dbReference type="GO" id="GO:0005886">
    <property type="term" value="C:plasma membrane"/>
    <property type="evidence" value="ECO:0007669"/>
    <property type="project" value="UniProtKB-SubCell"/>
</dbReference>
<organism evidence="21 22">
    <name type="scientific">Nibricoccus aquaticus</name>
    <dbReference type="NCBI Taxonomy" id="2576891"/>
    <lineage>
        <taxon>Bacteria</taxon>
        <taxon>Pseudomonadati</taxon>
        <taxon>Verrucomicrobiota</taxon>
        <taxon>Opitutia</taxon>
        <taxon>Opitutales</taxon>
        <taxon>Opitutaceae</taxon>
        <taxon>Nibricoccus</taxon>
    </lineage>
</organism>
<dbReference type="GO" id="GO:0065002">
    <property type="term" value="P:intracellular protein transmembrane transport"/>
    <property type="evidence" value="ECO:0007669"/>
    <property type="project" value="UniProtKB-UniRule"/>
</dbReference>
<proteinExistence type="inferred from homology"/>
<dbReference type="Proteomes" id="UP000217265">
    <property type="component" value="Chromosome"/>
</dbReference>
<feature type="compositionally biased region" description="Pro residues" evidence="17">
    <location>
        <begin position="930"/>
        <end position="943"/>
    </location>
</feature>
<protein>
    <recommendedName>
        <fullName evidence="15 16">Protein translocase subunit SecA</fullName>
        <ecNumber evidence="15">7.4.2.8</ecNumber>
    </recommendedName>
</protein>
<dbReference type="SUPFAM" id="SSF81767">
    <property type="entry name" value="Pre-protein crosslinking domain of SecA"/>
    <property type="match status" value="1"/>
</dbReference>
<evidence type="ECO:0000256" key="11">
    <source>
        <dbReference type="ARBA" id="ARBA00022927"/>
    </source>
</evidence>
<evidence type="ECO:0000256" key="15">
    <source>
        <dbReference type="HAMAP-Rule" id="MF_01382"/>
    </source>
</evidence>
<keyword evidence="22" id="KW-1185">Reference proteome</keyword>
<dbReference type="GO" id="GO:0017038">
    <property type="term" value="P:protein import"/>
    <property type="evidence" value="ECO:0007669"/>
    <property type="project" value="InterPro"/>
</dbReference>
<feature type="region of interest" description="Disordered" evidence="17">
    <location>
        <begin position="924"/>
        <end position="960"/>
    </location>
</feature>
<evidence type="ECO:0000256" key="2">
    <source>
        <dbReference type="ARBA" id="ARBA00004170"/>
    </source>
</evidence>
<dbReference type="InterPro" id="IPR001650">
    <property type="entry name" value="Helicase_C-like"/>
</dbReference>
<dbReference type="InterPro" id="IPR004027">
    <property type="entry name" value="SEC_C_motif"/>
</dbReference>
<reference evidence="21 22" key="1">
    <citation type="submission" date="2017-09" db="EMBL/GenBank/DDBJ databases">
        <title>Complete genome sequence of Verrucomicrobial strain HZ-65, isolated from freshwater.</title>
        <authorList>
            <person name="Choi A."/>
        </authorList>
    </citation>
    <scope>NUCLEOTIDE SEQUENCE [LARGE SCALE GENOMIC DNA]</scope>
    <source>
        <strain evidence="21 22">HZ-65</strain>
    </source>
</reference>
<keyword evidence="10 15" id="KW-0067">ATP-binding</keyword>
<dbReference type="InterPro" id="IPR044722">
    <property type="entry name" value="SecA_SF2_C"/>
</dbReference>
<feature type="domain" description="Helicase ATP-binding" evidence="18">
    <location>
        <begin position="102"/>
        <end position="261"/>
    </location>
</feature>
<dbReference type="HAMAP" id="MF_01382">
    <property type="entry name" value="SecA"/>
    <property type="match status" value="1"/>
</dbReference>
<dbReference type="PANTHER" id="PTHR30612">
    <property type="entry name" value="SECA INNER MEMBRANE COMPONENT OF SEC PROTEIN SECRETION SYSTEM"/>
    <property type="match status" value="1"/>
</dbReference>
<dbReference type="InterPro" id="IPR011116">
    <property type="entry name" value="SecA_Wing/Scaffold"/>
</dbReference>
<dbReference type="PROSITE" id="PS01312">
    <property type="entry name" value="SECA"/>
    <property type="match status" value="1"/>
</dbReference>
<evidence type="ECO:0000256" key="14">
    <source>
        <dbReference type="ARBA" id="ARBA00023136"/>
    </source>
</evidence>
<dbReference type="SMART" id="SM00957">
    <property type="entry name" value="SecA_DEAD"/>
    <property type="match status" value="1"/>
</dbReference>
<evidence type="ECO:0000259" key="19">
    <source>
        <dbReference type="PROSITE" id="PS51194"/>
    </source>
</evidence>
<dbReference type="InterPro" id="IPR011115">
    <property type="entry name" value="SecA_DEAD"/>
</dbReference>
<dbReference type="GO" id="GO:0043952">
    <property type="term" value="P:protein transport by the Sec complex"/>
    <property type="evidence" value="ECO:0007669"/>
    <property type="project" value="TreeGrafter"/>
</dbReference>
<dbReference type="InterPro" id="IPR027417">
    <property type="entry name" value="P-loop_NTPase"/>
</dbReference>
<sequence length="992" mass="112760">MISWFFKKFSGRHYRKFLEKVRPTVARINEIELTYQSLTDEQLRAKTDEFRARLKAGETLDQLLPEAFATVKNAARRLVGTRANVCGHELEWNMIHFDVQLIGGMAIHEGRISEMATGEGKTLVSTCPLYLNALNGRNAQLVTVNDYLARRDSEWMGHLFGFLGLTTGCIQQQMPSDLRRDMYQRDITYGTASEFGFDYLRDNGMATRKEDQVQRDHWFCIVDEIDSILVDEARTPLIISGPAPIEREQPFTRLKPGIDRLVNDQIRLCNKLVSEAKDILEKPGASNDDKREGSLKLLQVKMGHPKNKQLLRIMETPEWRKLLDKTETDMNSDFNKVELYRLKEELLYVIDERQHQADLTEIGRNKLRPDNPDAFMLPDLATEFSDLDKDTALTPEQREETKRKSQDRYSEISEEIHAISQLLRAYSLYERDVEYVVQEGKVMIVDENTGRVMSGRRWSDGLHQAVEAKENVNIERETRTYATITIQNYFRMYEKLGGMTGTAETEATEFNEIYRLSVQVIPTNRPCIRVDKNDSIFKTRRDKFNAVVNEIKAANDRGQPVLVGTVSVDSSEVLSRMLKRSGVIHTVLNAKYHEQEADIVTRAGQRGAVTIATNMAGRGTDIKLGEGVRELGGLYVIGTERHQSRRVDRQLRGRCSRQGDPGLTKFFLSLEDELMRLFLQGNLASRLMEGSMKEGEELEHPWLNRSIEGAQKKVEQQNFSVRKRLLQYDDVLNKQREVVYGIRNGAIHAERPKEIIFEQIEEEILNRLTTAGYGEKSGATATSVESLVGWVNTHFPISLKVDELAGGDSDALMKRIVDRIKEAYAVKESVEIPEALGSLERYVVINAIDHHWQEHLTEMENLRQAVGLRSYGQKDPLVEYKGEAYKYFEELMNNVRLQICTGLFRSASNLQAFENMLALLSRSARTVGPDNPPPASSTRPPIPVAGDAPVEPSAEPEIKLPAVTIRRETPKVGRNDACPCGSGKKFKNCHGA</sequence>
<evidence type="ECO:0000256" key="4">
    <source>
        <dbReference type="ARBA" id="ARBA00022448"/>
    </source>
</evidence>
<dbReference type="EMBL" id="CP023344">
    <property type="protein sequence ID" value="ATC64283.1"/>
    <property type="molecule type" value="Genomic_DNA"/>
</dbReference>
<dbReference type="InterPro" id="IPR020937">
    <property type="entry name" value="SecA_CS"/>
</dbReference>
<dbReference type="AlphaFoldDB" id="A0A290Q789"/>
<comment type="similarity">
    <text evidence="3 15 16">Belongs to the SecA family.</text>
</comment>
<dbReference type="PRINTS" id="PR00906">
    <property type="entry name" value="SECA"/>
</dbReference>
<feature type="domain" description="SecA family profile" evidence="20">
    <location>
        <begin position="3"/>
        <end position="699"/>
    </location>
</feature>
<dbReference type="Pfam" id="PF02810">
    <property type="entry name" value="SEC-C"/>
    <property type="match status" value="1"/>
</dbReference>
<comment type="subunit">
    <text evidence="15">Monomer and homodimer. Part of the essential Sec protein translocation apparatus which comprises SecA, SecYEG and auxiliary proteins SecDF. Other proteins may also be involved.</text>
</comment>
<evidence type="ECO:0000256" key="5">
    <source>
        <dbReference type="ARBA" id="ARBA00022475"/>
    </source>
</evidence>
<keyword evidence="14 15" id="KW-0472">Membrane</keyword>
<dbReference type="PANTHER" id="PTHR30612:SF0">
    <property type="entry name" value="CHLOROPLAST PROTEIN-TRANSPORTING ATPASE"/>
    <property type="match status" value="1"/>
</dbReference>
<dbReference type="Pfam" id="PF21090">
    <property type="entry name" value="P-loop_SecA"/>
    <property type="match status" value="2"/>
</dbReference>
<dbReference type="InterPro" id="IPR011130">
    <property type="entry name" value="SecA_preprotein_X-link_dom"/>
</dbReference>
<evidence type="ECO:0000256" key="16">
    <source>
        <dbReference type="RuleBase" id="RU003874"/>
    </source>
</evidence>
<comment type="function">
    <text evidence="15">Part of the Sec protein translocase complex. Interacts with the SecYEG preprotein conducting channel. Has a central role in coupling the hydrolysis of ATP to the transfer of proteins into and across the cell membrane, serving as an ATP-driven molecular motor driving the stepwise translocation of polypeptide chains across the membrane.</text>
</comment>
<evidence type="ECO:0000259" key="20">
    <source>
        <dbReference type="PROSITE" id="PS51196"/>
    </source>
</evidence>
<dbReference type="InterPro" id="IPR036266">
    <property type="entry name" value="SecA_Wing/Scaffold_sf"/>
</dbReference>
<keyword evidence="7" id="KW-0479">Metal-binding</keyword>
<dbReference type="GO" id="GO:0008564">
    <property type="term" value="F:protein-exporting ATPase activity"/>
    <property type="evidence" value="ECO:0007669"/>
    <property type="project" value="UniProtKB-EC"/>
</dbReference>
<dbReference type="Pfam" id="PF07517">
    <property type="entry name" value="SecA_DEAD"/>
    <property type="match status" value="1"/>
</dbReference>
<keyword evidence="5 15" id="KW-1003">Cell membrane</keyword>
<dbReference type="GO" id="GO:0006605">
    <property type="term" value="P:protein targeting"/>
    <property type="evidence" value="ECO:0007669"/>
    <property type="project" value="UniProtKB-UniRule"/>
</dbReference>
<dbReference type="Gene3D" id="3.90.1440.10">
    <property type="entry name" value="SecA, preprotein cross-linking domain"/>
    <property type="match status" value="1"/>
</dbReference>
<dbReference type="CDD" id="cd18803">
    <property type="entry name" value="SF2_C_secA"/>
    <property type="match status" value="1"/>
</dbReference>
<dbReference type="EC" id="7.4.2.8" evidence="15"/>
<comment type="subcellular location">
    <subcellularLocation>
        <location evidence="15">Cell membrane</location>
        <topology evidence="15">Peripheral membrane protein</topology>
        <orientation evidence="15">Cytoplasmic side</orientation>
    </subcellularLocation>
    <subcellularLocation>
        <location evidence="15">Cytoplasm</location>
    </subcellularLocation>
    <subcellularLocation>
        <location evidence="2">Membrane</location>
        <topology evidence="2">Peripheral membrane protein</topology>
    </subcellularLocation>
    <text evidence="15">Distribution is 50-50.</text>
</comment>
<accession>A0A290Q789</accession>
<evidence type="ECO:0000256" key="10">
    <source>
        <dbReference type="ARBA" id="ARBA00022840"/>
    </source>
</evidence>
<dbReference type="NCBIfam" id="TIGR00963">
    <property type="entry name" value="secA"/>
    <property type="match status" value="1"/>
</dbReference>
<dbReference type="KEGG" id="vbh:CMV30_10150"/>
<feature type="region of interest" description="Disordered" evidence="17">
    <location>
        <begin position="386"/>
        <end position="409"/>
    </location>
</feature>
<evidence type="ECO:0000313" key="21">
    <source>
        <dbReference type="EMBL" id="ATC64283.1"/>
    </source>
</evidence>
<dbReference type="RefSeq" id="WP_096055915.1">
    <property type="nucleotide sequence ID" value="NZ_CP023344.1"/>
</dbReference>
<evidence type="ECO:0000256" key="8">
    <source>
        <dbReference type="ARBA" id="ARBA00022741"/>
    </source>
</evidence>
<keyword evidence="9" id="KW-0862">Zinc</keyword>
<evidence type="ECO:0000259" key="18">
    <source>
        <dbReference type="PROSITE" id="PS51192"/>
    </source>
</evidence>
<dbReference type="InterPro" id="IPR014018">
    <property type="entry name" value="SecA_motor_DEAD"/>
</dbReference>
<dbReference type="CDD" id="cd17928">
    <property type="entry name" value="DEXDc_SecA"/>
    <property type="match status" value="1"/>
</dbReference>
<evidence type="ECO:0000256" key="12">
    <source>
        <dbReference type="ARBA" id="ARBA00022967"/>
    </source>
</evidence>
<dbReference type="PROSITE" id="PS51196">
    <property type="entry name" value="SECA_MOTOR_DEAD"/>
    <property type="match status" value="1"/>
</dbReference>
<dbReference type="FunFam" id="3.40.50.300:FF:000429">
    <property type="entry name" value="Preprotein translocase subunit SecA"/>
    <property type="match status" value="1"/>
</dbReference>
<keyword evidence="8 15" id="KW-0547">Nucleotide-binding</keyword>
<dbReference type="PROSITE" id="PS51192">
    <property type="entry name" value="HELICASE_ATP_BIND_1"/>
    <property type="match status" value="1"/>
</dbReference>
<keyword evidence="12 15" id="KW-1278">Translocase</keyword>